<reference evidence="3" key="1">
    <citation type="journal article" date="2019" name="Int. J. Syst. Evol. Microbiol.">
        <title>The Global Catalogue of Microorganisms (GCM) 10K type strain sequencing project: providing services to taxonomists for standard genome sequencing and annotation.</title>
        <authorList>
            <consortium name="The Broad Institute Genomics Platform"/>
            <consortium name="The Broad Institute Genome Sequencing Center for Infectious Disease"/>
            <person name="Wu L."/>
            <person name="Ma J."/>
        </authorList>
    </citation>
    <scope>NUCLEOTIDE SEQUENCE [LARGE SCALE GENOMIC DNA]</scope>
    <source>
        <strain evidence="3">JCM 19015</strain>
    </source>
</reference>
<feature type="transmembrane region" description="Helical" evidence="1">
    <location>
        <begin position="17"/>
        <end position="36"/>
    </location>
</feature>
<gene>
    <name evidence="2" type="ORF">GCM10025783_21670</name>
</gene>
<dbReference type="Proteomes" id="UP001500121">
    <property type="component" value="Unassembled WGS sequence"/>
</dbReference>
<evidence type="ECO:0000313" key="2">
    <source>
        <dbReference type="EMBL" id="GAA4749111.1"/>
    </source>
</evidence>
<proteinExistence type="predicted"/>
<protein>
    <submittedName>
        <fullName evidence="2">Uncharacterized protein</fullName>
    </submittedName>
</protein>
<dbReference type="RefSeq" id="WP_345481199.1">
    <property type="nucleotide sequence ID" value="NZ_BAABLP010000004.1"/>
</dbReference>
<sequence length="40" mass="4349">MAAARGERPEGDIVRKAVFNAYLSWLLVFGGSGTLLRRVA</sequence>
<comment type="caution">
    <text evidence="2">The sequence shown here is derived from an EMBL/GenBank/DDBJ whole genome shotgun (WGS) entry which is preliminary data.</text>
</comment>
<accession>A0ABP8Z7Q5</accession>
<name>A0ABP8Z7Q5_9MICO</name>
<evidence type="ECO:0000313" key="3">
    <source>
        <dbReference type="Proteomes" id="UP001500121"/>
    </source>
</evidence>
<organism evidence="2 3">
    <name type="scientific">Amnibacterium soli</name>
    <dbReference type="NCBI Taxonomy" id="1282736"/>
    <lineage>
        <taxon>Bacteria</taxon>
        <taxon>Bacillati</taxon>
        <taxon>Actinomycetota</taxon>
        <taxon>Actinomycetes</taxon>
        <taxon>Micrococcales</taxon>
        <taxon>Microbacteriaceae</taxon>
        <taxon>Amnibacterium</taxon>
    </lineage>
</organism>
<evidence type="ECO:0000256" key="1">
    <source>
        <dbReference type="SAM" id="Phobius"/>
    </source>
</evidence>
<keyword evidence="1" id="KW-0472">Membrane</keyword>
<dbReference type="EMBL" id="BAABLP010000004">
    <property type="protein sequence ID" value="GAA4749111.1"/>
    <property type="molecule type" value="Genomic_DNA"/>
</dbReference>
<keyword evidence="1" id="KW-0812">Transmembrane</keyword>
<keyword evidence="1" id="KW-1133">Transmembrane helix</keyword>
<keyword evidence="3" id="KW-1185">Reference proteome</keyword>